<evidence type="ECO:0000256" key="7">
    <source>
        <dbReference type="ARBA" id="ARBA00022989"/>
    </source>
</evidence>
<dbReference type="EMBL" id="CP000804">
    <property type="protein sequence ID" value="ABU60007.1"/>
    <property type="molecule type" value="Genomic_DNA"/>
</dbReference>
<dbReference type="HOGENOM" id="CLU_024920_3_3_0"/>
<keyword evidence="7 9" id="KW-1133">Transmembrane helix</keyword>
<dbReference type="eggNOG" id="COG1086">
    <property type="taxonomic scope" value="Bacteria"/>
</dbReference>
<name>A7NR11_ROSCS</name>
<feature type="transmembrane region" description="Helical" evidence="9">
    <location>
        <begin position="302"/>
        <end position="323"/>
    </location>
</feature>
<dbReference type="NCBIfam" id="TIGR03025">
    <property type="entry name" value="EPS_sugtrans"/>
    <property type="match status" value="1"/>
</dbReference>
<feature type="transmembrane region" description="Helical" evidence="9">
    <location>
        <begin position="126"/>
        <end position="148"/>
    </location>
</feature>
<keyword evidence="12" id="KW-1185">Reference proteome</keyword>
<evidence type="ECO:0000256" key="4">
    <source>
        <dbReference type="ARBA" id="ARBA00022475"/>
    </source>
</evidence>
<comment type="similarity">
    <text evidence="3">Belongs to the bacterial sugar transferase family.</text>
</comment>
<dbReference type="PANTHER" id="PTHR30576">
    <property type="entry name" value="COLANIC BIOSYNTHESIS UDP-GLUCOSE LIPID CARRIER TRANSFERASE"/>
    <property type="match status" value="1"/>
</dbReference>
<dbReference type="RefSeq" id="WP_012122430.1">
    <property type="nucleotide sequence ID" value="NC_009767.1"/>
</dbReference>
<dbReference type="Proteomes" id="UP000000263">
    <property type="component" value="Chromosome"/>
</dbReference>
<proteinExistence type="inferred from homology"/>
<organism evidence="11 12">
    <name type="scientific">Roseiflexus castenholzii (strain DSM 13941 / HLO8)</name>
    <dbReference type="NCBI Taxonomy" id="383372"/>
    <lineage>
        <taxon>Bacteria</taxon>
        <taxon>Bacillati</taxon>
        <taxon>Chloroflexota</taxon>
        <taxon>Chloroflexia</taxon>
        <taxon>Chloroflexales</taxon>
        <taxon>Roseiflexineae</taxon>
        <taxon>Roseiflexaceae</taxon>
        <taxon>Roseiflexus</taxon>
    </lineage>
</organism>
<evidence type="ECO:0000256" key="2">
    <source>
        <dbReference type="ARBA" id="ARBA00004236"/>
    </source>
</evidence>
<dbReference type="eggNOG" id="COG2148">
    <property type="taxonomic scope" value="Bacteria"/>
</dbReference>
<gene>
    <name evidence="11" type="ordered locus">Rcas_3974</name>
</gene>
<dbReference type="GO" id="GO:0047360">
    <property type="term" value="F:undecaprenyl-phosphate galactose phosphotransferase activity"/>
    <property type="evidence" value="ECO:0007669"/>
    <property type="project" value="UniProtKB-EC"/>
</dbReference>
<evidence type="ECO:0000256" key="6">
    <source>
        <dbReference type="ARBA" id="ARBA00022692"/>
    </source>
</evidence>
<dbReference type="Pfam" id="PF13727">
    <property type="entry name" value="CoA_binding_3"/>
    <property type="match status" value="1"/>
</dbReference>
<dbReference type="KEGG" id="rca:Rcas_3974"/>
<dbReference type="EC" id="2.7.8.6" evidence="11"/>
<comment type="subcellular location">
    <subcellularLocation>
        <location evidence="2">Cell membrane</location>
    </subcellularLocation>
    <subcellularLocation>
        <location evidence="1">Membrane</location>
        <topology evidence="1">Multi-pass membrane protein</topology>
    </subcellularLocation>
</comment>
<protein>
    <submittedName>
        <fullName evidence="11">Undecaprenyl-phosphate galactose phosphotransferase</fullName>
        <ecNumber evidence="11">2.7.8.6</ecNumber>
    </submittedName>
</protein>
<keyword evidence="5 11" id="KW-0808">Transferase</keyword>
<keyword evidence="6 9" id="KW-0812">Transmembrane</keyword>
<evidence type="ECO:0000313" key="12">
    <source>
        <dbReference type="Proteomes" id="UP000000263"/>
    </source>
</evidence>
<dbReference type="InterPro" id="IPR003362">
    <property type="entry name" value="Bact_transf"/>
</dbReference>
<dbReference type="Gene3D" id="3.40.50.720">
    <property type="entry name" value="NAD(P)-binding Rossmann-like Domain"/>
    <property type="match status" value="1"/>
</dbReference>
<sequence>MAISKGIAAHAKPGHIVRRADRWLLNGVLVINDTLAVLISFAIAYAVRFWSDLPIFEEGWVNPDFYAMVVLAMTPVYLGLFAAYGLYNPVNLLGGATEYARMFNAVTTGVLLVIIVSFLVPNFIVARGFLILSWGLLVIFGITGRFAVRRFVYAQRQAGRFVNHTLIIGANPEGLAIVEQLRSAKTCGMRIVGFVDDYLPVGSEPIPGVPVLSASTAFAEQIRQHDIDTVIVANTAMMREQLLSLYSTLDTFQDVEVRLASGLFELLTTGVRVREEGFVPLLVLNKTRITGVHLIAKTILDYTLAATAVIFLIPFFLVVAYLIKRDSPGPVIYRRRVVGQGRREFDALKLRTMHIDGDRLLTPEQKRELEEHGKLKDDPRVTRIGAFLRKYSLDELPQLFNVLRGEMSLIGPRMITRQELEKFGKWQHNLSTVKPGLTGLWQVSGRSDLSYEDRVRLDMHYIRNHTIWLDLQILFQTIPAILTGRGAY</sequence>
<evidence type="ECO:0000259" key="10">
    <source>
        <dbReference type="Pfam" id="PF02397"/>
    </source>
</evidence>
<evidence type="ECO:0000256" key="9">
    <source>
        <dbReference type="SAM" id="Phobius"/>
    </source>
</evidence>
<accession>A7NR11</accession>
<dbReference type="PANTHER" id="PTHR30576:SF4">
    <property type="entry name" value="UNDECAPRENYL-PHOSPHATE GALACTOSE PHOSPHOTRANSFERASE"/>
    <property type="match status" value="1"/>
</dbReference>
<dbReference type="AlphaFoldDB" id="A7NR11"/>
<evidence type="ECO:0000256" key="5">
    <source>
        <dbReference type="ARBA" id="ARBA00022679"/>
    </source>
</evidence>
<feature type="transmembrane region" description="Helical" evidence="9">
    <location>
        <begin position="65"/>
        <end position="87"/>
    </location>
</feature>
<evidence type="ECO:0000256" key="8">
    <source>
        <dbReference type="ARBA" id="ARBA00023136"/>
    </source>
</evidence>
<feature type="transmembrane region" description="Helical" evidence="9">
    <location>
        <begin position="23"/>
        <end position="45"/>
    </location>
</feature>
<keyword evidence="8 9" id="KW-0472">Membrane</keyword>
<evidence type="ECO:0000256" key="1">
    <source>
        <dbReference type="ARBA" id="ARBA00004141"/>
    </source>
</evidence>
<dbReference type="InterPro" id="IPR017475">
    <property type="entry name" value="EPS_sugar_tfrase"/>
</dbReference>
<reference evidence="11 12" key="1">
    <citation type="submission" date="2007-08" db="EMBL/GenBank/DDBJ databases">
        <title>Complete sequence of Roseiflexus castenholzii DSM 13941.</title>
        <authorList>
            <consortium name="US DOE Joint Genome Institute"/>
            <person name="Copeland A."/>
            <person name="Lucas S."/>
            <person name="Lapidus A."/>
            <person name="Barry K."/>
            <person name="Glavina del Rio T."/>
            <person name="Dalin E."/>
            <person name="Tice H."/>
            <person name="Pitluck S."/>
            <person name="Thompson L.S."/>
            <person name="Brettin T."/>
            <person name="Bruce D."/>
            <person name="Detter J.C."/>
            <person name="Han C."/>
            <person name="Tapia R."/>
            <person name="Schmutz J."/>
            <person name="Larimer F."/>
            <person name="Land M."/>
            <person name="Hauser L."/>
            <person name="Kyrpides N."/>
            <person name="Mikhailova N."/>
            <person name="Bryant D.A."/>
            <person name="Hanada S."/>
            <person name="Tsukatani Y."/>
            <person name="Richardson P."/>
        </authorList>
    </citation>
    <scope>NUCLEOTIDE SEQUENCE [LARGE SCALE GENOMIC DNA]</scope>
    <source>
        <strain evidence="12">DSM 13941 / HLO8</strain>
    </source>
</reference>
<evidence type="ECO:0000256" key="3">
    <source>
        <dbReference type="ARBA" id="ARBA00006464"/>
    </source>
</evidence>
<dbReference type="GO" id="GO:0005886">
    <property type="term" value="C:plasma membrane"/>
    <property type="evidence" value="ECO:0007669"/>
    <property type="project" value="UniProtKB-SubCell"/>
</dbReference>
<dbReference type="STRING" id="383372.Rcas_3974"/>
<feature type="domain" description="Bacterial sugar transferase" evidence="10">
    <location>
        <begin position="297"/>
        <end position="482"/>
    </location>
</feature>
<evidence type="ECO:0000313" key="11">
    <source>
        <dbReference type="EMBL" id="ABU60007.1"/>
    </source>
</evidence>
<keyword evidence="4" id="KW-1003">Cell membrane</keyword>
<feature type="transmembrane region" description="Helical" evidence="9">
    <location>
        <begin position="99"/>
        <end position="120"/>
    </location>
</feature>
<dbReference type="OrthoDB" id="9795351at2"/>
<dbReference type="Pfam" id="PF02397">
    <property type="entry name" value="Bac_transf"/>
    <property type="match status" value="1"/>
</dbReference>